<keyword evidence="5" id="KW-1185">Reference proteome</keyword>
<evidence type="ECO:0000313" key="4">
    <source>
        <dbReference type="EMBL" id="SKC67975.1"/>
    </source>
</evidence>
<gene>
    <name evidence="4" type="ORF">SAMN04324258_2518</name>
</gene>
<feature type="transmembrane region" description="Helical" evidence="2">
    <location>
        <begin position="150"/>
        <end position="171"/>
    </location>
</feature>
<feature type="domain" description="Calcineurin-like phosphoesterase" evidence="3">
    <location>
        <begin position="318"/>
        <end position="484"/>
    </location>
</feature>
<organism evidence="4 5">
    <name type="scientific">Krasilnikoviella flava</name>
    <dbReference type="NCBI Taxonomy" id="526729"/>
    <lineage>
        <taxon>Bacteria</taxon>
        <taxon>Bacillati</taxon>
        <taxon>Actinomycetota</taxon>
        <taxon>Actinomycetes</taxon>
        <taxon>Micrococcales</taxon>
        <taxon>Promicromonosporaceae</taxon>
        <taxon>Krasilnikoviella</taxon>
    </lineage>
</organism>
<keyword evidence="2" id="KW-0812">Transmembrane</keyword>
<dbReference type="InterPro" id="IPR029052">
    <property type="entry name" value="Metallo-depent_PP-like"/>
</dbReference>
<feature type="transmembrane region" description="Helical" evidence="2">
    <location>
        <begin position="191"/>
        <end position="211"/>
    </location>
</feature>
<protein>
    <submittedName>
        <fullName evidence="4">Calcineurin-like phosphoesterase superfamily domain-containing protein</fullName>
    </submittedName>
</protein>
<feature type="transmembrane region" description="Helical" evidence="2">
    <location>
        <begin position="33"/>
        <end position="53"/>
    </location>
</feature>
<dbReference type="Pfam" id="PF00149">
    <property type="entry name" value="Metallophos"/>
    <property type="match status" value="1"/>
</dbReference>
<proteinExistence type="predicted"/>
<feature type="region of interest" description="Disordered" evidence="1">
    <location>
        <begin position="1"/>
        <end position="28"/>
    </location>
</feature>
<dbReference type="RefSeq" id="WP_079574811.1">
    <property type="nucleotide sequence ID" value="NZ_FUZQ01000004.1"/>
</dbReference>
<dbReference type="SUPFAM" id="SSF56300">
    <property type="entry name" value="Metallo-dependent phosphatases"/>
    <property type="match status" value="1"/>
</dbReference>
<feature type="compositionally biased region" description="Basic and acidic residues" evidence="1">
    <location>
        <begin position="13"/>
        <end position="23"/>
    </location>
</feature>
<accession>A0A1T5KWY8</accession>
<dbReference type="OrthoDB" id="5241348at2"/>
<evidence type="ECO:0000256" key="1">
    <source>
        <dbReference type="SAM" id="MobiDB-lite"/>
    </source>
</evidence>
<keyword evidence="2" id="KW-0472">Membrane</keyword>
<dbReference type="STRING" id="526729.SAMN04324258_2518"/>
<keyword evidence="2" id="KW-1133">Transmembrane helix</keyword>
<dbReference type="Proteomes" id="UP000189777">
    <property type="component" value="Unassembled WGS sequence"/>
</dbReference>
<reference evidence="4 5" key="1">
    <citation type="submission" date="2017-02" db="EMBL/GenBank/DDBJ databases">
        <authorList>
            <person name="Peterson S.W."/>
        </authorList>
    </citation>
    <scope>NUCLEOTIDE SEQUENCE [LARGE SCALE GENOMIC DNA]</scope>
    <source>
        <strain evidence="4 5">DSM 21481</strain>
    </source>
</reference>
<name>A0A1T5KWY8_9MICO</name>
<dbReference type="GO" id="GO:0016787">
    <property type="term" value="F:hydrolase activity"/>
    <property type="evidence" value="ECO:0007669"/>
    <property type="project" value="InterPro"/>
</dbReference>
<evidence type="ECO:0000259" key="3">
    <source>
        <dbReference type="Pfam" id="PF00149"/>
    </source>
</evidence>
<sequence length="568" mass="58263">MSDEHDEPTPADGDEKTSHGERPVRRRRTPPRWVRWTLAGVTAAVACLVFGVSTATAQLGFGPHEAVYSVTNDSQVVVDLGPLGTLEIDSPLPLGLGVDVEVKEIPADLTTVGAANTLAALGEDLESYLQFFSSPDVAVRSVALALIENALWRSLGAAAVLVGAGFALRWLLGPLRRRELADSLGPRTGEIAAGVVVVGLVVTTLSSAGAGSAGQGQPASPVFAGTALEGARITGRLAGVIDTYGGQLVKLYEDNENFYTGADDALSAAWDARLASEAVTSAADAGTLFASPAPAEPTAPVAPPRAVPGGSAEEGLVTLVVISDLHCNTGMTPLIRTTVERSGADVVLNAGDTTMNGTSVEKVCVDSFASAVPRGVPMVVADGNHDSQITSDQEAAHGQTILDGQVVEVDGMRILGDRDALETRVGEGTNVARERTPEQQAADLATTACDDDGVDLLLIHTPAVGLDALETGCVPFQVSGHTHSRSGPGQVGQGIRYVNGSTAGAAPSQPTVGPLHGTAEMTVLRFDPATRTMVDVQVVSVTPDGAATVGEREPVPDVVPPADDALGS</sequence>
<dbReference type="InterPro" id="IPR004843">
    <property type="entry name" value="Calcineurin-like_PHP"/>
</dbReference>
<evidence type="ECO:0000256" key="2">
    <source>
        <dbReference type="SAM" id="Phobius"/>
    </source>
</evidence>
<dbReference type="Gene3D" id="3.60.21.10">
    <property type="match status" value="1"/>
</dbReference>
<dbReference type="AlphaFoldDB" id="A0A1T5KWY8"/>
<dbReference type="EMBL" id="FUZQ01000004">
    <property type="protein sequence ID" value="SKC67975.1"/>
    <property type="molecule type" value="Genomic_DNA"/>
</dbReference>
<feature type="region of interest" description="Disordered" evidence="1">
    <location>
        <begin position="545"/>
        <end position="568"/>
    </location>
</feature>
<evidence type="ECO:0000313" key="5">
    <source>
        <dbReference type="Proteomes" id="UP000189777"/>
    </source>
</evidence>